<reference evidence="2" key="1">
    <citation type="submission" date="2016-05" db="EMBL/GenBank/DDBJ databases">
        <authorList>
            <person name="Lavstsen T."/>
            <person name="Jespersen J.S."/>
        </authorList>
    </citation>
    <scope>NUCLEOTIDE SEQUENCE</scope>
    <source>
        <tissue evidence="2">Brain</tissue>
    </source>
</reference>
<proteinExistence type="predicted"/>
<feature type="non-terminal residue" evidence="2">
    <location>
        <position position="1"/>
    </location>
</feature>
<evidence type="ECO:0000313" key="2">
    <source>
        <dbReference type="EMBL" id="SBQ61494.1"/>
    </source>
</evidence>
<feature type="non-terminal residue" evidence="2">
    <location>
        <position position="102"/>
    </location>
</feature>
<reference evidence="2" key="2">
    <citation type="submission" date="2016-06" db="EMBL/GenBank/DDBJ databases">
        <title>The genome of a short-lived fish provides insights into sex chromosome evolution and the genetic control of aging.</title>
        <authorList>
            <person name="Reichwald K."/>
            <person name="Felder M."/>
            <person name="Petzold A."/>
            <person name="Koch P."/>
            <person name="Groth M."/>
            <person name="Platzer M."/>
        </authorList>
    </citation>
    <scope>NUCLEOTIDE SEQUENCE</scope>
    <source>
        <tissue evidence="2">Brain</tissue>
    </source>
</reference>
<organism evidence="2">
    <name type="scientific">Nothobranchius korthausae</name>
    <dbReference type="NCBI Taxonomy" id="1143690"/>
    <lineage>
        <taxon>Eukaryota</taxon>
        <taxon>Metazoa</taxon>
        <taxon>Chordata</taxon>
        <taxon>Craniata</taxon>
        <taxon>Vertebrata</taxon>
        <taxon>Euteleostomi</taxon>
        <taxon>Actinopterygii</taxon>
        <taxon>Neopterygii</taxon>
        <taxon>Teleostei</taxon>
        <taxon>Neoteleostei</taxon>
        <taxon>Acanthomorphata</taxon>
        <taxon>Ovalentaria</taxon>
        <taxon>Atherinomorphae</taxon>
        <taxon>Cyprinodontiformes</taxon>
        <taxon>Nothobranchiidae</taxon>
        <taxon>Nothobranchius</taxon>
    </lineage>
</organism>
<keyword evidence="1" id="KW-1133">Transmembrane helix</keyword>
<protein>
    <submittedName>
        <fullName evidence="2">Uncharacterized protein</fullName>
    </submittedName>
</protein>
<keyword evidence="1" id="KW-0472">Membrane</keyword>
<gene>
    <name evidence="2" type="primary">Nfu_g_1_009883</name>
</gene>
<evidence type="ECO:0000256" key="1">
    <source>
        <dbReference type="SAM" id="Phobius"/>
    </source>
</evidence>
<keyword evidence="1" id="KW-0812">Transmembrane</keyword>
<feature type="transmembrane region" description="Helical" evidence="1">
    <location>
        <begin position="19"/>
        <end position="42"/>
    </location>
</feature>
<dbReference type="EMBL" id="HAEB01014967">
    <property type="protein sequence ID" value="SBQ61494.1"/>
    <property type="molecule type" value="Transcribed_RNA"/>
</dbReference>
<accession>A0A1A8FTP3</accession>
<sequence length="102" mass="11428">EEEEEVKGRRQWRKAGKDLLIWLGMTFSLLFFPFILFFPLGVDVHLPPGALVSARCPLLSPLHRAWTLGLEQTRAKPLPGTAVSAAGPSQLLRALRVREQIL</sequence>
<name>A0A1A8FTP3_9TELE</name>
<dbReference type="AlphaFoldDB" id="A0A1A8FTP3"/>